<comment type="caution">
    <text evidence="1">The sequence shown here is derived from an EMBL/GenBank/DDBJ whole genome shotgun (WGS) entry which is preliminary data.</text>
</comment>
<dbReference type="AlphaFoldDB" id="A0A916NNT2"/>
<dbReference type="EMBL" id="CAJVAP010000020">
    <property type="protein sequence ID" value="CAG7614861.1"/>
    <property type="molecule type" value="Genomic_DNA"/>
</dbReference>
<gene>
    <name evidence="1" type="ORF">LEUCIP111803_01825</name>
</gene>
<name>A0A916NNT2_9MICO</name>
<dbReference type="RefSeq" id="WP_218115665.1">
    <property type="nucleotide sequence ID" value="NZ_CAJVAP010000020.1"/>
</dbReference>
<accession>A0A916NNT2</accession>
<proteinExistence type="predicted"/>
<reference evidence="1" key="1">
    <citation type="submission" date="2021-06" db="EMBL/GenBank/DDBJ databases">
        <authorList>
            <person name="Criscuolo A."/>
        </authorList>
    </citation>
    <scope>NUCLEOTIDE SEQUENCE</scope>
    <source>
        <strain evidence="1">CIP111803</strain>
    </source>
</reference>
<keyword evidence="2" id="KW-1185">Reference proteome</keyword>
<protein>
    <recommendedName>
        <fullName evidence="3">Restriction system protein Mrr-like N-terminal domain-containing protein</fullName>
    </recommendedName>
</protein>
<evidence type="ECO:0000313" key="2">
    <source>
        <dbReference type="Proteomes" id="UP000693892"/>
    </source>
</evidence>
<evidence type="ECO:0008006" key="3">
    <source>
        <dbReference type="Google" id="ProtNLM"/>
    </source>
</evidence>
<dbReference type="Proteomes" id="UP000693892">
    <property type="component" value="Unassembled WGS sequence"/>
</dbReference>
<organism evidence="1 2">
    <name type="scientific">Leucobacter soli</name>
    <dbReference type="NCBI Taxonomy" id="2812850"/>
    <lineage>
        <taxon>Bacteria</taxon>
        <taxon>Bacillati</taxon>
        <taxon>Actinomycetota</taxon>
        <taxon>Actinomycetes</taxon>
        <taxon>Micrococcales</taxon>
        <taxon>Microbacteriaceae</taxon>
        <taxon>Leucobacter</taxon>
    </lineage>
</organism>
<sequence>MVGKEVLKQWLVEALSELGGSAHHVRIAERIWAVHEGELRAAGDLFYTWQYDLRWAAQLLRNEGYLQKIDGRSKGIWNLTEAGRMSSSVSATEAIHIEGHVE</sequence>
<evidence type="ECO:0000313" key="1">
    <source>
        <dbReference type="EMBL" id="CAG7614861.1"/>
    </source>
</evidence>